<dbReference type="SUPFAM" id="SSF102405">
    <property type="entry name" value="MCP/YpsA-like"/>
    <property type="match status" value="1"/>
</dbReference>
<proteinExistence type="inferred from homology"/>
<feature type="domain" description="DprA winged helix" evidence="3">
    <location>
        <begin position="306"/>
        <end position="365"/>
    </location>
</feature>
<dbReference type="InterPro" id="IPR036388">
    <property type="entry name" value="WH-like_DNA-bd_sf"/>
</dbReference>
<dbReference type="Pfam" id="PF02481">
    <property type="entry name" value="DNA_processg_A"/>
    <property type="match status" value="1"/>
</dbReference>
<evidence type="ECO:0000256" key="1">
    <source>
        <dbReference type="ARBA" id="ARBA00006525"/>
    </source>
</evidence>
<dbReference type="Pfam" id="PF21102">
    <property type="entry name" value="DprA_N"/>
    <property type="match status" value="1"/>
</dbReference>
<dbReference type="Proteomes" id="UP001369958">
    <property type="component" value="Chromosome"/>
</dbReference>
<organism evidence="4 5">
    <name type="scientific">Pelagibacterium nitratireducens</name>
    <dbReference type="NCBI Taxonomy" id="1046114"/>
    <lineage>
        <taxon>Bacteria</taxon>
        <taxon>Pseudomonadati</taxon>
        <taxon>Pseudomonadota</taxon>
        <taxon>Alphaproteobacteria</taxon>
        <taxon>Hyphomicrobiales</taxon>
        <taxon>Devosiaceae</taxon>
        <taxon>Pelagibacterium</taxon>
    </lineage>
</organism>
<dbReference type="InterPro" id="IPR041614">
    <property type="entry name" value="DprA_WH"/>
</dbReference>
<dbReference type="PANTHER" id="PTHR43022:SF1">
    <property type="entry name" value="PROTEIN SMF"/>
    <property type="match status" value="1"/>
</dbReference>
<dbReference type="InterPro" id="IPR003488">
    <property type="entry name" value="DprA"/>
</dbReference>
<sequence length="371" mass="39284">MTRSSLTPSQRVSWLRLIRSENVGPTTFRTLINRFGSADAALDALPHLARRGGGQHVGIPSRDEAEDEIARTEAIGARLVTINDPDYPPHLRHVAGPPPVLTVMGGTALTGKRTVGIVGARNASAAGRRMAQLLATDLGREGYVIVSGLARGIDAAAHHASLQTGTVAVMAGGLDHIYPRENEDLARAIVEAGGTLVTEMPLGWEPRARDFPRRNRLVAGICLGVVIVEAAKRSGSLITARLALEQDREVFAVPGSPLDPRAEGGNHLIQQGAKLVTGARDIVAELTHADPARLPLFEKEITDSSPPAATADPSEDERGRLITALSHAPTATDMLIEATGIAAPVMQILLLELELAGRIERSAGQLFALRA</sequence>
<reference evidence="4 5" key="1">
    <citation type="submission" date="2024-02" db="EMBL/GenBank/DDBJ databases">
        <title>Complete genome sequence of Pelagibacterium nitratireducens ZH15.</title>
        <authorList>
            <person name="Zhao L.H."/>
        </authorList>
    </citation>
    <scope>NUCLEOTIDE SEQUENCE [LARGE SCALE GENOMIC DNA]</scope>
    <source>
        <strain evidence="4 5">ZH15</strain>
    </source>
</reference>
<evidence type="ECO:0000259" key="2">
    <source>
        <dbReference type="Pfam" id="PF02481"/>
    </source>
</evidence>
<dbReference type="EMBL" id="CP146275">
    <property type="protein sequence ID" value="WWT34548.1"/>
    <property type="molecule type" value="Genomic_DNA"/>
</dbReference>
<dbReference type="NCBIfam" id="TIGR00732">
    <property type="entry name" value="dprA"/>
    <property type="match status" value="1"/>
</dbReference>
<name>A0ABZ2I3W8_9HYPH</name>
<dbReference type="Gene3D" id="3.40.50.450">
    <property type="match status" value="1"/>
</dbReference>
<dbReference type="Pfam" id="PF17782">
    <property type="entry name" value="WHD_DprA"/>
    <property type="match status" value="1"/>
</dbReference>
<dbReference type="InterPro" id="IPR057666">
    <property type="entry name" value="DrpA_SLOG"/>
</dbReference>
<protein>
    <submittedName>
        <fullName evidence="4">DNA-processing protein DprA</fullName>
    </submittedName>
</protein>
<gene>
    <name evidence="4" type="primary">dprA</name>
    <name evidence="4" type="ORF">V6617_08815</name>
</gene>
<dbReference type="Gene3D" id="1.10.10.10">
    <property type="entry name" value="Winged helix-like DNA-binding domain superfamily/Winged helix DNA-binding domain"/>
    <property type="match status" value="1"/>
</dbReference>
<feature type="domain" description="Smf/DprA SLOG" evidence="2">
    <location>
        <begin position="79"/>
        <end position="286"/>
    </location>
</feature>
<evidence type="ECO:0000313" key="5">
    <source>
        <dbReference type="Proteomes" id="UP001369958"/>
    </source>
</evidence>
<comment type="similarity">
    <text evidence="1">Belongs to the DprA/Smf family.</text>
</comment>
<evidence type="ECO:0000313" key="4">
    <source>
        <dbReference type="EMBL" id="WWT34548.1"/>
    </source>
</evidence>
<keyword evidence="5" id="KW-1185">Reference proteome</keyword>
<accession>A0ABZ2I3W8</accession>
<evidence type="ECO:0000259" key="3">
    <source>
        <dbReference type="Pfam" id="PF17782"/>
    </source>
</evidence>
<dbReference type="PANTHER" id="PTHR43022">
    <property type="entry name" value="PROTEIN SMF"/>
    <property type="match status" value="1"/>
</dbReference>
<dbReference type="RefSeq" id="WP_338610510.1">
    <property type="nucleotide sequence ID" value="NZ_CP146275.1"/>
</dbReference>